<dbReference type="Pfam" id="PF01381">
    <property type="entry name" value="HTH_3"/>
    <property type="match status" value="1"/>
</dbReference>
<keyword evidence="4" id="KW-1185">Reference proteome</keyword>
<organism evidence="3 4">
    <name type="scientific">Roseovarius litorisediminis</name>
    <dbReference type="NCBI Taxonomy" id="1312363"/>
    <lineage>
        <taxon>Bacteria</taxon>
        <taxon>Pseudomonadati</taxon>
        <taxon>Pseudomonadota</taxon>
        <taxon>Alphaproteobacteria</taxon>
        <taxon>Rhodobacterales</taxon>
        <taxon>Roseobacteraceae</taxon>
        <taxon>Roseovarius</taxon>
    </lineage>
</organism>
<dbReference type="SUPFAM" id="SSF51182">
    <property type="entry name" value="RmlC-like cupins"/>
    <property type="match status" value="1"/>
</dbReference>
<dbReference type="GO" id="GO:0003700">
    <property type="term" value="F:DNA-binding transcription factor activity"/>
    <property type="evidence" value="ECO:0007669"/>
    <property type="project" value="TreeGrafter"/>
</dbReference>
<dbReference type="PANTHER" id="PTHR46797">
    <property type="entry name" value="HTH-TYPE TRANSCRIPTIONAL REGULATOR"/>
    <property type="match status" value="1"/>
</dbReference>
<dbReference type="Gene3D" id="2.60.120.10">
    <property type="entry name" value="Jelly Rolls"/>
    <property type="match status" value="1"/>
</dbReference>
<dbReference type="Gene3D" id="1.10.260.40">
    <property type="entry name" value="lambda repressor-like DNA-binding domains"/>
    <property type="match status" value="1"/>
</dbReference>
<name>A0A1Y5R6P3_9RHOB</name>
<proteinExistence type="predicted"/>
<keyword evidence="1" id="KW-0238">DNA-binding</keyword>
<gene>
    <name evidence="3" type="primary">puuR_1</name>
    <name evidence="3" type="ORF">PEL8287_00149</name>
</gene>
<dbReference type="RefSeq" id="WP_085890450.1">
    <property type="nucleotide sequence ID" value="NZ_FWFL01000001.1"/>
</dbReference>
<dbReference type="SMART" id="SM00530">
    <property type="entry name" value="HTH_XRE"/>
    <property type="match status" value="1"/>
</dbReference>
<reference evidence="3 4" key="1">
    <citation type="submission" date="2017-03" db="EMBL/GenBank/DDBJ databases">
        <authorList>
            <person name="Afonso C.L."/>
            <person name="Miller P.J."/>
            <person name="Scott M.A."/>
            <person name="Spackman E."/>
            <person name="Goraichik I."/>
            <person name="Dimitrov K.M."/>
            <person name="Suarez D.L."/>
            <person name="Swayne D.E."/>
        </authorList>
    </citation>
    <scope>NUCLEOTIDE SEQUENCE [LARGE SCALE GENOMIC DNA]</scope>
    <source>
        <strain evidence="3 4">CECT 8287</strain>
    </source>
</reference>
<evidence type="ECO:0000313" key="4">
    <source>
        <dbReference type="Proteomes" id="UP000193827"/>
    </source>
</evidence>
<dbReference type="PANTHER" id="PTHR46797:SF2">
    <property type="entry name" value="TRANSCRIPTIONAL REGULATOR"/>
    <property type="match status" value="1"/>
</dbReference>
<protein>
    <submittedName>
        <fullName evidence="3">HTH-type transcriptional regulator PuuR</fullName>
    </submittedName>
</protein>
<dbReference type="PROSITE" id="PS50943">
    <property type="entry name" value="HTH_CROC1"/>
    <property type="match status" value="1"/>
</dbReference>
<evidence type="ECO:0000256" key="1">
    <source>
        <dbReference type="ARBA" id="ARBA00023125"/>
    </source>
</evidence>
<dbReference type="CDD" id="cd02209">
    <property type="entry name" value="cupin_XRE_C"/>
    <property type="match status" value="1"/>
</dbReference>
<accession>A0A1Y5R6P3</accession>
<dbReference type="InterPro" id="IPR001387">
    <property type="entry name" value="Cro/C1-type_HTH"/>
</dbReference>
<evidence type="ECO:0000259" key="2">
    <source>
        <dbReference type="PROSITE" id="PS50943"/>
    </source>
</evidence>
<dbReference type="OrthoDB" id="9805356at2"/>
<dbReference type="InterPro" id="IPR013096">
    <property type="entry name" value="Cupin_2"/>
</dbReference>
<dbReference type="InterPro" id="IPR050807">
    <property type="entry name" value="TransReg_Diox_bact_type"/>
</dbReference>
<dbReference type="SUPFAM" id="SSF47413">
    <property type="entry name" value="lambda repressor-like DNA-binding domains"/>
    <property type="match status" value="1"/>
</dbReference>
<dbReference type="GO" id="GO:0003677">
    <property type="term" value="F:DNA binding"/>
    <property type="evidence" value="ECO:0007669"/>
    <property type="project" value="UniProtKB-KW"/>
</dbReference>
<sequence>MPGSKFSQDPHKTKENREKNLETAIGREVRECRRQRNMTVADLAEVTGLSVGMLSKIENGVTSPSLTTLQALSAALSVPVTLFFRRFEERREAVHVKTGQAIEMERAGTRAGHQYNLLGHLGSNNSGVVVEPYLITLTETSDIFPTFQHEGIELLYVLEGEVGYRHGDQSFHLRPGDSLFFDADAPHGPDELIKLPIRYLSVIAYPQSNH</sequence>
<dbReference type="InterPro" id="IPR010982">
    <property type="entry name" value="Lambda_DNA-bd_dom_sf"/>
</dbReference>
<dbReference type="EMBL" id="FWFL01000001">
    <property type="protein sequence ID" value="SLN10112.1"/>
    <property type="molecule type" value="Genomic_DNA"/>
</dbReference>
<dbReference type="AlphaFoldDB" id="A0A1Y5R6P3"/>
<feature type="domain" description="HTH cro/C1-type" evidence="2">
    <location>
        <begin position="29"/>
        <end position="83"/>
    </location>
</feature>
<dbReference type="Pfam" id="PF07883">
    <property type="entry name" value="Cupin_2"/>
    <property type="match status" value="1"/>
</dbReference>
<dbReference type="GO" id="GO:0005829">
    <property type="term" value="C:cytosol"/>
    <property type="evidence" value="ECO:0007669"/>
    <property type="project" value="TreeGrafter"/>
</dbReference>
<dbReference type="Proteomes" id="UP000193827">
    <property type="component" value="Unassembled WGS sequence"/>
</dbReference>
<evidence type="ECO:0000313" key="3">
    <source>
        <dbReference type="EMBL" id="SLN10112.1"/>
    </source>
</evidence>
<dbReference type="InterPro" id="IPR014710">
    <property type="entry name" value="RmlC-like_jellyroll"/>
</dbReference>
<dbReference type="InterPro" id="IPR011051">
    <property type="entry name" value="RmlC_Cupin_sf"/>
</dbReference>
<dbReference type="CDD" id="cd00093">
    <property type="entry name" value="HTH_XRE"/>
    <property type="match status" value="1"/>
</dbReference>